<keyword evidence="3" id="KW-0460">Magnesium</keyword>
<dbReference type="PANTHER" id="PTHR11236:SF48">
    <property type="entry name" value="ISOCHORISMATE SYNTHASE MENF"/>
    <property type="match status" value="1"/>
</dbReference>
<proteinExistence type="predicted"/>
<dbReference type="NCBIfam" id="TIGR03494">
    <property type="entry name" value="salicyl_syn"/>
    <property type="match status" value="1"/>
</dbReference>
<feature type="coiled-coil region" evidence="5">
    <location>
        <begin position="155"/>
        <end position="192"/>
    </location>
</feature>
<evidence type="ECO:0000313" key="7">
    <source>
        <dbReference type="EMBL" id="GAA0736771.1"/>
    </source>
</evidence>
<dbReference type="Proteomes" id="UP001501510">
    <property type="component" value="Unassembled WGS sequence"/>
</dbReference>
<evidence type="ECO:0000259" key="6">
    <source>
        <dbReference type="Pfam" id="PF00425"/>
    </source>
</evidence>
<organism evidence="7 8">
    <name type="scientific">Clostridium oceanicum</name>
    <dbReference type="NCBI Taxonomy" id="1543"/>
    <lineage>
        <taxon>Bacteria</taxon>
        <taxon>Bacillati</taxon>
        <taxon>Bacillota</taxon>
        <taxon>Clostridia</taxon>
        <taxon>Eubacteriales</taxon>
        <taxon>Clostridiaceae</taxon>
        <taxon>Clostridium</taxon>
    </lineage>
</organism>
<dbReference type="PRINTS" id="PR00095">
    <property type="entry name" value="ANTSNTHASEI"/>
</dbReference>
<keyword evidence="4" id="KW-0456">Lyase</keyword>
<keyword evidence="5" id="KW-0175">Coiled coil</keyword>
<dbReference type="Pfam" id="PF00425">
    <property type="entry name" value="Chorismate_bind"/>
    <property type="match status" value="1"/>
</dbReference>
<dbReference type="InterPro" id="IPR005801">
    <property type="entry name" value="ADC_synthase"/>
</dbReference>
<comment type="caution">
    <text evidence="7">The sequence shown here is derived from an EMBL/GenBank/DDBJ whole genome shotgun (WGS) entry which is preliminary data.</text>
</comment>
<reference evidence="8" key="1">
    <citation type="journal article" date="2019" name="Int. J. Syst. Evol. Microbiol.">
        <title>The Global Catalogue of Microorganisms (GCM) 10K type strain sequencing project: providing services to taxonomists for standard genome sequencing and annotation.</title>
        <authorList>
            <consortium name="The Broad Institute Genomics Platform"/>
            <consortium name="The Broad Institute Genome Sequencing Center for Infectious Disease"/>
            <person name="Wu L."/>
            <person name="Ma J."/>
        </authorList>
    </citation>
    <scope>NUCLEOTIDE SEQUENCE [LARGE SCALE GENOMIC DNA]</scope>
    <source>
        <strain evidence="8">JCM 1407</strain>
    </source>
</reference>
<evidence type="ECO:0000256" key="5">
    <source>
        <dbReference type="SAM" id="Coils"/>
    </source>
</evidence>
<evidence type="ECO:0000313" key="8">
    <source>
        <dbReference type="Proteomes" id="UP001501510"/>
    </source>
</evidence>
<evidence type="ECO:0000256" key="2">
    <source>
        <dbReference type="ARBA" id="ARBA00022723"/>
    </source>
</evidence>
<name>A0ABP3UKC4_9CLOT</name>
<protein>
    <submittedName>
        <fullName evidence="7">Salicylate synthase</fullName>
    </submittedName>
</protein>
<keyword evidence="8" id="KW-1185">Reference proteome</keyword>
<comment type="cofactor">
    <cofactor evidence="1">
        <name>Mg(2+)</name>
        <dbReference type="ChEBI" id="CHEBI:18420"/>
    </cofactor>
</comment>
<sequence length="459" mass="52671">MIKLSQNLLESCKSMIYHEKKFCFDKNVFVMATEICEKNFYDDYVMYENKGEISIGIGRFATVIVTPNEINLEIMGEIQHFKKNDISIELKEIFKSIDLKNWRAYGIANFGLACHNYKLPLRDENKSLIKMFIPKIDIRLVENKILVRALDTKDLSRVEKFIEKLENNLGKKEDLQNELNKIKLKVPEILEQKAETYKDIVSKGVEDIKSRKYEKVILSRKILLNQRIDMLHSYIIGRRENSPARSYALNLGGLKVIGYSPETVAEVSRDGYVSTFPLAGTRAMGKNREETKKLKEELLADPKEIAEHAVSVKLAYEELEKVCELNSVSVIKFMSVLERGTVQHLASRLKGKLKEEFNEWHAFNALFPAVTASGIPKKQSIDAIIRLENEARDLYSGSVLTYDFDGTMDASLVLRSVYQDEENTWLRAGAGIVELSKPERELEETREKLRSVSKQLVNL</sequence>
<dbReference type="SUPFAM" id="SSF56322">
    <property type="entry name" value="ADC synthase"/>
    <property type="match status" value="1"/>
</dbReference>
<dbReference type="PANTHER" id="PTHR11236">
    <property type="entry name" value="AMINOBENZOATE/ANTHRANILATE SYNTHASE"/>
    <property type="match status" value="1"/>
</dbReference>
<dbReference type="InterPro" id="IPR019996">
    <property type="entry name" value="Salicylate_synthase"/>
</dbReference>
<dbReference type="Gene3D" id="3.60.120.10">
    <property type="entry name" value="Anthranilate synthase"/>
    <property type="match status" value="1"/>
</dbReference>
<evidence type="ECO:0000256" key="3">
    <source>
        <dbReference type="ARBA" id="ARBA00022842"/>
    </source>
</evidence>
<evidence type="ECO:0000256" key="1">
    <source>
        <dbReference type="ARBA" id="ARBA00001946"/>
    </source>
</evidence>
<dbReference type="RefSeq" id="WP_343759892.1">
    <property type="nucleotide sequence ID" value="NZ_BAAACG010000006.1"/>
</dbReference>
<keyword evidence="2" id="KW-0479">Metal-binding</keyword>
<gene>
    <name evidence="7" type="ORF">GCM10008906_12260</name>
</gene>
<dbReference type="InterPro" id="IPR015890">
    <property type="entry name" value="Chorismate_C"/>
</dbReference>
<dbReference type="InterPro" id="IPR019999">
    <property type="entry name" value="Anth_synth_I-like"/>
</dbReference>
<evidence type="ECO:0000256" key="4">
    <source>
        <dbReference type="ARBA" id="ARBA00023239"/>
    </source>
</evidence>
<feature type="domain" description="Chorismate-utilising enzyme C-terminal" evidence="6">
    <location>
        <begin position="194"/>
        <end position="448"/>
    </location>
</feature>
<dbReference type="EMBL" id="BAAACG010000006">
    <property type="protein sequence ID" value="GAA0736771.1"/>
    <property type="molecule type" value="Genomic_DNA"/>
</dbReference>
<accession>A0ABP3UKC4</accession>